<dbReference type="InterPro" id="IPR012318">
    <property type="entry name" value="HTH_CRP"/>
</dbReference>
<dbReference type="PANTHER" id="PTHR24567">
    <property type="entry name" value="CRP FAMILY TRANSCRIPTIONAL REGULATORY PROTEIN"/>
    <property type="match status" value="1"/>
</dbReference>
<reference evidence="6 7" key="1">
    <citation type="submission" date="2016-10" db="EMBL/GenBank/DDBJ databases">
        <title>Complete Genome Sequence of Acetogen Clostridium formicoaceticum ATCC 27076.</title>
        <authorList>
            <person name="Bao T."/>
            <person name="Cheng C."/>
            <person name="Zhao J."/>
            <person name="Yang S.-T."/>
            <person name="Wang J."/>
            <person name="Wang M."/>
        </authorList>
    </citation>
    <scope>NUCLEOTIDE SEQUENCE [LARGE SCALE GENOMIC DNA]</scope>
    <source>
        <strain evidence="6 7">ATCC 27076</strain>
    </source>
</reference>
<dbReference type="Proteomes" id="UP000177894">
    <property type="component" value="Chromosome"/>
</dbReference>
<dbReference type="SUPFAM" id="SSF51206">
    <property type="entry name" value="cAMP-binding domain-like"/>
    <property type="match status" value="1"/>
</dbReference>
<organism evidence="6 7">
    <name type="scientific">Clostridium formicaceticum</name>
    <dbReference type="NCBI Taxonomy" id="1497"/>
    <lineage>
        <taxon>Bacteria</taxon>
        <taxon>Bacillati</taxon>
        <taxon>Bacillota</taxon>
        <taxon>Clostridia</taxon>
        <taxon>Eubacteriales</taxon>
        <taxon>Clostridiaceae</taxon>
        <taxon>Clostridium</taxon>
    </lineage>
</organism>
<evidence type="ECO:0000256" key="1">
    <source>
        <dbReference type="ARBA" id="ARBA00023015"/>
    </source>
</evidence>
<dbReference type="InterPro" id="IPR000595">
    <property type="entry name" value="cNMP-bd_dom"/>
</dbReference>
<keyword evidence="3" id="KW-0804">Transcription</keyword>
<proteinExistence type="predicted"/>
<dbReference type="PRINTS" id="PR00034">
    <property type="entry name" value="HTHCRP"/>
</dbReference>
<dbReference type="PROSITE" id="PS50042">
    <property type="entry name" value="CNMP_BINDING_3"/>
    <property type="match status" value="1"/>
</dbReference>
<gene>
    <name evidence="6" type="ORF">BJL90_20570</name>
</gene>
<keyword evidence="2" id="KW-0238">DNA-binding</keyword>
<evidence type="ECO:0000256" key="3">
    <source>
        <dbReference type="ARBA" id="ARBA00023163"/>
    </source>
</evidence>
<dbReference type="CDD" id="cd00038">
    <property type="entry name" value="CAP_ED"/>
    <property type="match status" value="1"/>
</dbReference>
<keyword evidence="7" id="KW-1185">Reference proteome</keyword>
<accession>A0ABM6EY40</accession>
<evidence type="ECO:0000313" key="6">
    <source>
        <dbReference type="EMBL" id="AOY78047.1"/>
    </source>
</evidence>
<dbReference type="InterPro" id="IPR014710">
    <property type="entry name" value="RmlC-like_jellyroll"/>
</dbReference>
<name>A0ABM6EY40_9CLOT</name>
<keyword evidence="1" id="KW-0805">Transcription regulation</keyword>
<evidence type="ECO:0000259" key="5">
    <source>
        <dbReference type="PROSITE" id="PS51063"/>
    </source>
</evidence>
<dbReference type="SMART" id="SM00100">
    <property type="entry name" value="cNMP"/>
    <property type="match status" value="1"/>
</dbReference>
<feature type="domain" description="Cyclic nucleotide-binding" evidence="4">
    <location>
        <begin position="21"/>
        <end position="141"/>
    </location>
</feature>
<feature type="domain" description="HTH crp-type" evidence="5">
    <location>
        <begin position="155"/>
        <end position="229"/>
    </location>
</feature>
<sequence>MEEKVTCDRCTDKLCASKVPIFSNLSREELVEIIAMTGHRSYHKGESVFLEGTNAATLYLINVGKIKLYKYTKEGKEQILHILADGDFFGELNLLKEGTYGFYAEAMAETRVCTLTKDKLRNLILKRPEIGLKILEVVSERLLKLENLAQNLATNDVETRIAQLILDLSKENGRNIDRGIEIKLSLTREDMSNYIGVARETISRKLKKFQDEGIIEVIGNKKIILLDEERLKGHLSL</sequence>
<dbReference type="InterPro" id="IPR050397">
    <property type="entry name" value="Env_Response_Regulators"/>
</dbReference>
<protein>
    <submittedName>
        <fullName evidence="6">Crp/Fnr family transcriptional regulator</fullName>
    </submittedName>
</protein>
<dbReference type="InterPro" id="IPR018490">
    <property type="entry name" value="cNMP-bd_dom_sf"/>
</dbReference>
<dbReference type="InterPro" id="IPR036388">
    <property type="entry name" value="WH-like_DNA-bd_sf"/>
</dbReference>
<dbReference type="PROSITE" id="PS51063">
    <property type="entry name" value="HTH_CRP_2"/>
    <property type="match status" value="1"/>
</dbReference>
<evidence type="ECO:0000313" key="7">
    <source>
        <dbReference type="Proteomes" id="UP000177894"/>
    </source>
</evidence>
<evidence type="ECO:0000259" key="4">
    <source>
        <dbReference type="PROSITE" id="PS50042"/>
    </source>
</evidence>
<dbReference type="EMBL" id="CP017603">
    <property type="protein sequence ID" value="AOY78047.1"/>
    <property type="molecule type" value="Genomic_DNA"/>
</dbReference>
<dbReference type="SMART" id="SM00419">
    <property type="entry name" value="HTH_CRP"/>
    <property type="match status" value="1"/>
</dbReference>
<dbReference type="Pfam" id="PF13545">
    <property type="entry name" value="HTH_Crp_2"/>
    <property type="match status" value="1"/>
</dbReference>
<dbReference type="InterPro" id="IPR036390">
    <property type="entry name" value="WH_DNA-bd_sf"/>
</dbReference>
<dbReference type="Pfam" id="PF00027">
    <property type="entry name" value="cNMP_binding"/>
    <property type="match status" value="1"/>
</dbReference>
<dbReference type="PANTHER" id="PTHR24567:SF28">
    <property type="entry name" value="LISTERIOLYSIN REGULATORY PROTEIN"/>
    <property type="match status" value="1"/>
</dbReference>
<dbReference type="SUPFAM" id="SSF46785">
    <property type="entry name" value="Winged helix' DNA-binding domain"/>
    <property type="match status" value="1"/>
</dbReference>
<evidence type="ECO:0000256" key="2">
    <source>
        <dbReference type="ARBA" id="ARBA00023125"/>
    </source>
</evidence>
<dbReference type="Gene3D" id="2.60.120.10">
    <property type="entry name" value="Jelly Rolls"/>
    <property type="match status" value="1"/>
</dbReference>
<dbReference type="CDD" id="cd00092">
    <property type="entry name" value="HTH_CRP"/>
    <property type="match status" value="1"/>
</dbReference>
<dbReference type="Gene3D" id="1.10.10.10">
    <property type="entry name" value="Winged helix-like DNA-binding domain superfamily/Winged helix DNA-binding domain"/>
    <property type="match status" value="1"/>
</dbReference>